<feature type="compositionally biased region" description="Basic residues" evidence="1">
    <location>
        <begin position="201"/>
        <end position="215"/>
    </location>
</feature>
<proteinExistence type="predicted"/>
<feature type="region of interest" description="Disordered" evidence="1">
    <location>
        <begin position="116"/>
        <end position="146"/>
    </location>
</feature>
<gene>
    <name evidence="2" type="ORF">niasHS_000160</name>
</gene>
<comment type="caution">
    <text evidence="2">The sequence shown here is derived from an EMBL/GenBank/DDBJ whole genome shotgun (WGS) entry which is preliminary data.</text>
</comment>
<organism evidence="2 3">
    <name type="scientific">Heterodera schachtii</name>
    <name type="common">Sugarbeet cyst nematode worm</name>
    <name type="synonym">Tylenchus schachtii</name>
    <dbReference type="NCBI Taxonomy" id="97005"/>
    <lineage>
        <taxon>Eukaryota</taxon>
        <taxon>Metazoa</taxon>
        <taxon>Ecdysozoa</taxon>
        <taxon>Nematoda</taxon>
        <taxon>Chromadorea</taxon>
        <taxon>Rhabditida</taxon>
        <taxon>Tylenchina</taxon>
        <taxon>Tylenchomorpha</taxon>
        <taxon>Tylenchoidea</taxon>
        <taxon>Heteroderidae</taxon>
        <taxon>Heteroderinae</taxon>
        <taxon>Heterodera</taxon>
    </lineage>
</organism>
<dbReference type="Proteomes" id="UP001620645">
    <property type="component" value="Unassembled WGS sequence"/>
</dbReference>
<dbReference type="AlphaFoldDB" id="A0ABD2KN91"/>
<evidence type="ECO:0000313" key="2">
    <source>
        <dbReference type="EMBL" id="KAL3104422.1"/>
    </source>
</evidence>
<keyword evidence="3" id="KW-1185">Reference proteome</keyword>
<name>A0ABD2KN91_HETSC</name>
<evidence type="ECO:0000256" key="1">
    <source>
        <dbReference type="SAM" id="MobiDB-lite"/>
    </source>
</evidence>
<accession>A0ABD2KN91</accession>
<reference evidence="2 3" key="1">
    <citation type="submission" date="2024-10" db="EMBL/GenBank/DDBJ databases">
        <authorList>
            <person name="Kim D."/>
        </authorList>
    </citation>
    <scope>NUCLEOTIDE SEQUENCE [LARGE SCALE GENOMIC DNA]</scope>
    <source>
        <strain evidence="2">Taebaek</strain>
    </source>
</reference>
<evidence type="ECO:0000313" key="3">
    <source>
        <dbReference type="Proteomes" id="UP001620645"/>
    </source>
</evidence>
<protein>
    <submittedName>
        <fullName evidence="2">Uncharacterized protein</fullName>
    </submittedName>
</protein>
<feature type="compositionally biased region" description="Basic and acidic residues" evidence="1">
    <location>
        <begin position="48"/>
        <end position="61"/>
    </location>
</feature>
<dbReference type="EMBL" id="JBICCN010000002">
    <property type="protein sequence ID" value="KAL3104422.1"/>
    <property type="molecule type" value="Genomic_DNA"/>
</dbReference>
<feature type="compositionally biased region" description="Pro residues" evidence="1">
    <location>
        <begin position="70"/>
        <end position="81"/>
    </location>
</feature>
<feature type="region of interest" description="Disordered" evidence="1">
    <location>
        <begin position="1"/>
        <end position="94"/>
    </location>
</feature>
<feature type="region of interest" description="Disordered" evidence="1">
    <location>
        <begin position="166"/>
        <end position="236"/>
    </location>
</feature>
<sequence length="236" mass="25911">MSYHSPGAGTKATTFSDCGREGHRNGAKKCHSPKEDRAESRLPAISPKIKETLPKKAESRARLPIRGPVPIAPRKPSPPSPKVKTTTESSLRRWQHLDLPGMAYPDLSRLARISTDGRAGTSGYGGVPRFSYNERPGNSGYGNRPASAVEPELIEAVRSLQSVVDELRKSIPPKLTGGNTEPLGRRKKRDATTLPPPRRPPLTRRSKSGRKRERKVKSEGRTLVAGDCRGKRQMIN</sequence>